<dbReference type="PANTHER" id="PTHR42837">
    <property type="entry name" value="REGULATOR OF SIGMA-E PROTEASE RSEP"/>
    <property type="match status" value="1"/>
</dbReference>
<organism evidence="13 14">
    <name type="scientific">Candidatus Nomurabacteria bacterium CG1_02_47_685</name>
    <dbReference type="NCBI Taxonomy" id="1805282"/>
    <lineage>
        <taxon>Bacteria</taxon>
        <taxon>Candidatus Nomuraibacteriota</taxon>
    </lineage>
</organism>
<dbReference type="STRING" id="1805282.AUJ44_02965"/>
<feature type="transmembrane region" description="Helical" evidence="11">
    <location>
        <begin position="248"/>
        <end position="270"/>
    </location>
</feature>
<keyword evidence="8 11" id="KW-1133">Transmembrane helix</keyword>
<sequence>MTTAIIFIVILAVLVLAHEAGHFLVAKLFRMRVDEFGFGFPPKLISKKIGETEYSLNLFPIGGFVKIFGESDTGEPDIRSSAGSFLAKPKYAQAMVVMAGVVSNILLAWVLISVGFMIGLPTSLDAVADRDIALVVSPAVTITGTIPNSPADRAGLRVGDEIVALSAGAEFLNHPLDTADVKGFIAAHGNDPIGFTYRRGNGNEQVISITPVSGILEGESAIGISMDTIGLLHLPFFRAFKEGAAMTVSLVSMTAAGLWHFFGSLFAGTADLSSVTGPVGLVGVVGEASAFGFVYVLLLAAIISINLAIINFLPFPALDGGRFLFILIEAIKGSDIDIRLTNAVNVIGFFLIIMLMVVVTYNDLAIYLTRFFVF</sequence>
<evidence type="ECO:0000256" key="2">
    <source>
        <dbReference type="ARBA" id="ARBA00004141"/>
    </source>
</evidence>
<keyword evidence="7" id="KW-0862">Zinc</keyword>
<comment type="similarity">
    <text evidence="3">Belongs to the peptidase M50B family.</text>
</comment>
<evidence type="ECO:0000256" key="7">
    <source>
        <dbReference type="ARBA" id="ARBA00022833"/>
    </source>
</evidence>
<evidence type="ECO:0000256" key="10">
    <source>
        <dbReference type="ARBA" id="ARBA00023136"/>
    </source>
</evidence>
<evidence type="ECO:0000256" key="6">
    <source>
        <dbReference type="ARBA" id="ARBA00022801"/>
    </source>
</evidence>
<comment type="subcellular location">
    <subcellularLocation>
        <location evidence="2">Membrane</location>
        <topology evidence="2">Multi-pass membrane protein</topology>
    </subcellularLocation>
</comment>
<name>A0A1J4V4W5_9BACT</name>
<feature type="transmembrane region" description="Helical" evidence="11">
    <location>
        <begin position="342"/>
        <end position="361"/>
    </location>
</feature>
<proteinExistence type="inferred from homology"/>
<keyword evidence="5 11" id="KW-0812">Transmembrane</keyword>
<evidence type="ECO:0000256" key="8">
    <source>
        <dbReference type="ARBA" id="ARBA00022989"/>
    </source>
</evidence>
<evidence type="ECO:0000256" key="9">
    <source>
        <dbReference type="ARBA" id="ARBA00023049"/>
    </source>
</evidence>
<evidence type="ECO:0000256" key="4">
    <source>
        <dbReference type="ARBA" id="ARBA00022670"/>
    </source>
</evidence>
<dbReference type="SUPFAM" id="SSF50156">
    <property type="entry name" value="PDZ domain-like"/>
    <property type="match status" value="1"/>
</dbReference>
<dbReference type="GO" id="GO:0004222">
    <property type="term" value="F:metalloendopeptidase activity"/>
    <property type="evidence" value="ECO:0007669"/>
    <property type="project" value="InterPro"/>
</dbReference>
<reference evidence="13 14" key="1">
    <citation type="journal article" date="2016" name="Environ. Microbiol.">
        <title>Genomic resolution of a cold subsurface aquifer community provides metabolic insights for novel microbes adapted to high CO concentrations.</title>
        <authorList>
            <person name="Probst A.J."/>
            <person name="Castelle C.J."/>
            <person name="Singh A."/>
            <person name="Brown C.T."/>
            <person name="Anantharaman K."/>
            <person name="Sharon I."/>
            <person name="Hug L.A."/>
            <person name="Burstein D."/>
            <person name="Emerson J.B."/>
            <person name="Thomas B.C."/>
            <person name="Banfield J.F."/>
        </authorList>
    </citation>
    <scope>NUCLEOTIDE SEQUENCE [LARGE SCALE GENOMIC DNA]</scope>
    <source>
        <strain evidence="13">CG1_02_47_685</strain>
    </source>
</reference>
<dbReference type="InterPro" id="IPR004387">
    <property type="entry name" value="Pept_M50_Zn"/>
</dbReference>
<dbReference type="PANTHER" id="PTHR42837:SF2">
    <property type="entry name" value="MEMBRANE METALLOPROTEASE ARASP2, CHLOROPLASTIC-RELATED"/>
    <property type="match status" value="1"/>
</dbReference>
<keyword evidence="4" id="KW-0645">Protease</keyword>
<protein>
    <recommendedName>
        <fullName evidence="12">Peptidase M50 domain-containing protein</fullName>
    </recommendedName>
</protein>
<evidence type="ECO:0000313" key="13">
    <source>
        <dbReference type="EMBL" id="OIO32210.1"/>
    </source>
</evidence>
<evidence type="ECO:0000256" key="3">
    <source>
        <dbReference type="ARBA" id="ARBA00007931"/>
    </source>
</evidence>
<dbReference type="InterPro" id="IPR036034">
    <property type="entry name" value="PDZ_sf"/>
</dbReference>
<dbReference type="Pfam" id="PF02163">
    <property type="entry name" value="Peptidase_M50"/>
    <property type="match status" value="1"/>
</dbReference>
<comment type="cofactor">
    <cofactor evidence="1">
        <name>Zn(2+)</name>
        <dbReference type="ChEBI" id="CHEBI:29105"/>
    </cofactor>
</comment>
<evidence type="ECO:0000259" key="12">
    <source>
        <dbReference type="Pfam" id="PF02163"/>
    </source>
</evidence>
<keyword evidence="10 11" id="KW-0472">Membrane</keyword>
<feature type="transmembrane region" description="Helical" evidence="11">
    <location>
        <begin position="290"/>
        <end position="313"/>
    </location>
</feature>
<keyword evidence="6" id="KW-0378">Hydrolase</keyword>
<dbReference type="InterPro" id="IPR008915">
    <property type="entry name" value="Peptidase_M50"/>
</dbReference>
<dbReference type="AlphaFoldDB" id="A0A1J4V4W5"/>
<feature type="transmembrane region" description="Helical" evidence="11">
    <location>
        <begin position="94"/>
        <end position="120"/>
    </location>
</feature>
<dbReference type="CDD" id="cd06163">
    <property type="entry name" value="S2P-M50_PDZ_RseP-like"/>
    <property type="match status" value="1"/>
</dbReference>
<evidence type="ECO:0000256" key="11">
    <source>
        <dbReference type="SAM" id="Phobius"/>
    </source>
</evidence>
<evidence type="ECO:0000256" key="1">
    <source>
        <dbReference type="ARBA" id="ARBA00001947"/>
    </source>
</evidence>
<dbReference type="GO" id="GO:0006508">
    <property type="term" value="P:proteolysis"/>
    <property type="evidence" value="ECO:0007669"/>
    <property type="project" value="UniProtKB-KW"/>
</dbReference>
<evidence type="ECO:0000313" key="14">
    <source>
        <dbReference type="Proteomes" id="UP000183206"/>
    </source>
</evidence>
<dbReference type="Proteomes" id="UP000183206">
    <property type="component" value="Unassembled WGS sequence"/>
</dbReference>
<dbReference type="Gene3D" id="2.30.42.10">
    <property type="match status" value="1"/>
</dbReference>
<accession>A0A1J4V4W5</accession>
<feature type="domain" description="Peptidase M50" evidence="12">
    <location>
        <begin position="7"/>
        <end position="355"/>
    </location>
</feature>
<gene>
    <name evidence="13" type="ORF">AUJ44_02965</name>
</gene>
<dbReference type="GO" id="GO:0016020">
    <property type="term" value="C:membrane"/>
    <property type="evidence" value="ECO:0007669"/>
    <property type="project" value="UniProtKB-SubCell"/>
</dbReference>
<comment type="caution">
    <text evidence="13">The sequence shown here is derived from an EMBL/GenBank/DDBJ whole genome shotgun (WGS) entry which is preliminary data.</text>
</comment>
<evidence type="ECO:0000256" key="5">
    <source>
        <dbReference type="ARBA" id="ARBA00022692"/>
    </source>
</evidence>
<keyword evidence="9" id="KW-0482">Metalloprotease</keyword>
<dbReference type="EMBL" id="MNVO01000046">
    <property type="protein sequence ID" value="OIO32210.1"/>
    <property type="molecule type" value="Genomic_DNA"/>
</dbReference>